<evidence type="ECO:0000256" key="1">
    <source>
        <dbReference type="ARBA" id="ARBA00001946"/>
    </source>
</evidence>
<dbReference type="PANTHER" id="PTHR10885:SF0">
    <property type="entry name" value="ISOPENTENYL-DIPHOSPHATE DELTA-ISOMERASE"/>
    <property type="match status" value="1"/>
</dbReference>
<dbReference type="SUPFAM" id="SSF55811">
    <property type="entry name" value="Nudix"/>
    <property type="match status" value="1"/>
</dbReference>
<dbReference type="InterPro" id="IPR015797">
    <property type="entry name" value="NUDIX_hydrolase-like_dom_sf"/>
</dbReference>
<reference evidence="14" key="1">
    <citation type="submission" date="2021-03" db="EMBL/GenBank/DDBJ databases">
        <title>Draft genome sequence of rust myrtle Austropuccinia psidii MF-1, a brazilian biotype.</title>
        <authorList>
            <person name="Quecine M.C."/>
            <person name="Pachon D.M.R."/>
            <person name="Bonatelli M.L."/>
            <person name="Correr F.H."/>
            <person name="Franceschini L.M."/>
            <person name="Leite T.F."/>
            <person name="Margarido G.R.A."/>
            <person name="Almeida C.A."/>
            <person name="Ferrarezi J.A."/>
            <person name="Labate C.A."/>
        </authorList>
    </citation>
    <scope>NUCLEOTIDE SEQUENCE</scope>
    <source>
        <strain evidence="14">MF-1</strain>
    </source>
</reference>
<dbReference type="PANTHER" id="PTHR10885">
    <property type="entry name" value="ISOPENTENYL-DIPHOSPHATE DELTA-ISOMERASE"/>
    <property type="match status" value="1"/>
</dbReference>
<keyword evidence="10" id="KW-0414">Isoprene biosynthesis</keyword>
<keyword evidence="15" id="KW-1185">Reference proteome</keyword>
<evidence type="ECO:0000259" key="13">
    <source>
        <dbReference type="PROSITE" id="PS51462"/>
    </source>
</evidence>
<dbReference type="GO" id="GO:0046872">
    <property type="term" value="F:metal ion binding"/>
    <property type="evidence" value="ECO:0007669"/>
    <property type="project" value="UniProtKB-KW"/>
</dbReference>
<evidence type="ECO:0000256" key="6">
    <source>
        <dbReference type="ARBA" id="ARBA00022723"/>
    </source>
</evidence>
<evidence type="ECO:0000313" key="14">
    <source>
        <dbReference type="EMBL" id="MBW0519261.1"/>
    </source>
</evidence>
<evidence type="ECO:0000256" key="2">
    <source>
        <dbReference type="ARBA" id="ARBA00004826"/>
    </source>
</evidence>
<comment type="cofactor">
    <cofactor evidence="1">
        <name>Mg(2+)</name>
        <dbReference type="ChEBI" id="CHEBI:18420"/>
    </cofactor>
</comment>
<dbReference type="EC" id="5.3.3.2" evidence="4"/>
<comment type="pathway">
    <text evidence="2">Isoprenoid biosynthesis; dimethylallyl diphosphate biosynthesis; dimethylallyl diphosphate from isopentenyl diphosphate: step 1/1.</text>
</comment>
<feature type="domain" description="Nudix hydrolase" evidence="13">
    <location>
        <begin position="56"/>
        <end position="204"/>
    </location>
</feature>
<dbReference type="GO" id="GO:0004452">
    <property type="term" value="F:isopentenyl-diphosphate delta-isomerase activity"/>
    <property type="evidence" value="ECO:0007669"/>
    <property type="project" value="UniProtKB-EC"/>
</dbReference>
<evidence type="ECO:0000256" key="11">
    <source>
        <dbReference type="ARBA" id="ARBA00023235"/>
    </source>
</evidence>
<keyword evidence="6" id="KW-0479">Metal-binding</keyword>
<keyword evidence="8" id="KW-0752">Steroid biosynthesis</keyword>
<dbReference type="CDD" id="cd02885">
    <property type="entry name" value="NUDIX_IPP_Isomerase"/>
    <property type="match status" value="1"/>
</dbReference>
<evidence type="ECO:0000256" key="12">
    <source>
        <dbReference type="ARBA" id="ARBA00029294"/>
    </source>
</evidence>
<organism evidence="14 15">
    <name type="scientific">Austropuccinia psidii MF-1</name>
    <dbReference type="NCBI Taxonomy" id="1389203"/>
    <lineage>
        <taxon>Eukaryota</taxon>
        <taxon>Fungi</taxon>
        <taxon>Dikarya</taxon>
        <taxon>Basidiomycota</taxon>
        <taxon>Pucciniomycotina</taxon>
        <taxon>Pucciniomycetes</taxon>
        <taxon>Pucciniales</taxon>
        <taxon>Sphaerophragmiaceae</taxon>
        <taxon>Austropuccinia</taxon>
    </lineage>
</organism>
<dbReference type="InterPro" id="IPR011876">
    <property type="entry name" value="IsopentenylPP_isomerase_typ1"/>
</dbReference>
<comment type="similarity">
    <text evidence="3">Belongs to the IPP isomerase type 1 family.</text>
</comment>
<accession>A0A9Q3EI42</accession>
<evidence type="ECO:0000256" key="4">
    <source>
        <dbReference type="ARBA" id="ARBA00012057"/>
    </source>
</evidence>
<dbReference type="PIRSF" id="PIRSF018427">
    <property type="entry name" value="Isopntndiph_ism"/>
    <property type="match status" value="1"/>
</dbReference>
<dbReference type="AlphaFoldDB" id="A0A9Q3EI42"/>
<keyword evidence="5" id="KW-0444">Lipid biosynthesis</keyword>
<dbReference type="Proteomes" id="UP000765509">
    <property type="component" value="Unassembled WGS sequence"/>
</dbReference>
<dbReference type="Gene3D" id="3.90.79.10">
    <property type="entry name" value="Nucleoside Triphosphate Pyrophosphohydrolase"/>
    <property type="match status" value="1"/>
</dbReference>
<dbReference type="InterPro" id="IPR000086">
    <property type="entry name" value="NUDIX_hydrolase_dom"/>
</dbReference>
<proteinExistence type="inferred from homology"/>
<dbReference type="OrthoDB" id="510307at2759"/>
<evidence type="ECO:0000256" key="9">
    <source>
        <dbReference type="ARBA" id="ARBA00023098"/>
    </source>
</evidence>
<keyword evidence="9" id="KW-0443">Lipid metabolism</keyword>
<dbReference type="EMBL" id="AVOT02027262">
    <property type="protein sequence ID" value="MBW0519261.1"/>
    <property type="molecule type" value="Genomic_DNA"/>
</dbReference>
<dbReference type="NCBIfam" id="TIGR02150">
    <property type="entry name" value="IPP_isom_1"/>
    <property type="match status" value="1"/>
</dbReference>
<dbReference type="PROSITE" id="PS51462">
    <property type="entry name" value="NUDIX"/>
    <property type="match status" value="1"/>
</dbReference>
<keyword evidence="11" id="KW-0413">Isomerase</keyword>
<evidence type="ECO:0000256" key="5">
    <source>
        <dbReference type="ARBA" id="ARBA00022516"/>
    </source>
</evidence>
<evidence type="ECO:0000256" key="8">
    <source>
        <dbReference type="ARBA" id="ARBA00022955"/>
    </source>
</evidence>
<comment type="caution">
    <text evidence="14">The sequence shown here is derived from an EMBL/GenBank/DDBJ whole genome shotgun (WGS) entry which is preliminary data.</text>
</comment>
<dbReference type="GO" id="GO:0005737">
    <property type="term" value="C:cytoplasm"/>
    <property type="evidence" value="ECO:0007669"/>
    <property type="project" value="TreeGrafter"/>
</dbReference>
<dbReference type="GO" id="GO:0006694">
    <property type="term" value="P:steroid biosynthetic process"/>
    <property type="evidence" value="ECO:0007669"/>
    <property type="project" value="UniProtKB-KW"/>
</dbReference>
<gene>
    <name evidence="14" type="ORF">O181_058976</name>
</gene>
<evidence type="ECO:0000256" key="10">
    <source>
        <dbReference type="ARBA" id="ARBA00023229"/>
    </source>
</evidence>
<dbReference type="Pfam" id="PF00293">
    <property type="entry name" value="NUDIX"/>
    <property type="match status" value="1"/>
</dbReference>
<comment type="catalytic activity">
    <reaction evidence="12">
        <text>isopentenyl diphosphate = dimethylallyl diphosphate</text>
        <dbReference type="Rhea" id="RHEA:23284"/>
        <dbReference type="ChEBI" id="CHEBI:57623"/>
        <dbReference type="ChEBI" id="CHEBI:128769"/>
        <dbReference type="EC" id="5.3.3.2"/>
    </reaction>
    <physiologicalReaction direction="left-to-right" evidence="12">
        <dbReference type="Rhea" id="RHEA:23285"/>
    </physiologicalReaction>
</comment>
<name>A0A9Q3EI42_9BASI</name>
<dbReference type="FunFam" id="3.90.79.10:FF:000012">
    <property type="entry name" value="Isopentenyl-diphosphate Delta-isomerase 1"/>
    <property type="match status" value="1"/>
</dbReference>
<sequence>MSATQVPPPELEGYDSEQVMLMEEKLIVVDENDNPIGVESKKTCHLMANILPPRSLLHRAFSCFLFRPSDGKLLLQKRAEEKITFPSLWTNTCCSHPLASQDEMELAEEKGVRRGAQRKLEHELGINPTQVPLSDFVYLTRIHYLAPSDGIWGEHEIDYILFITAEVDLKVNVNECSDVAWVSPVELKAMIADETNSFTPWFKLIVNKFLYPWWDQLLESCKGKPIDAKALASLRDDKIYRMLE</sequence>
<dbReference type="GO" id="GO:0009240">
    <property type="term" value="P:isopentenyl diphosphate biosynthetic process"/>
    <property type="evidence" value="ECO:0007669"/>
    <property type="project" value="TreeGrafter"/>
</dbReference>
<keyword evidence="7" id="KW-0460">Magnesium</keyword>
<evidence type="ECO:0000313" key="15">
    <source>
        <dbReference type="Proteomes" id="UP000765509"/>
    </source>
</evidence>
<evidence type="ECO:0000256" key="3">
    <source>
        <dbReference type="ARBA" id="ARBA00007579"/>
    </source>
</evidence>
<protein>
    <recommendedName>
        <fullName evidence="4">isopentenyl-diphosphate Delta-isomerase</fullName>
        <ecNumber evidence="4">5.3.3.2</ecNumber>
    </recommendedName>
</protein>
<evidence type="ECO:0000256" key="7">
    <source>
        <dbReference type="ARBA" id="ARBA00022842"/>
    </source>
</evidence>